<dbReference type="InterPro" id="IPR005119">
    <property type="entry name" value="LysR_subst-bd"/>
</dbReference>
<reference evidence="6" key="1">
    <citation type="submission" date="2021-05" db="EMBL/GenBank/DDBJ databases">
        <title>Molecular characterization for Shewanella algae harboring chromosomal blaOXA-55-like strains isolated from clinical and environment sample.</title>
        <authorList>
            <person name="Ohama Y."/>
            <person name="Aoki K."/>
            <person name="Harada S."/>
            <person name="Moriya K."/>
            <person name="Ishii Y."/>
            <person name="Tateda K."/>
        </authorList>
    </citation>
    <scope>NUCLEOTIDE SEQUENCE</scope>
    <source>
        <strain evidence="6">JCM 11563</strain>
    </source>
</reference>
<dbReference type="PANTHER" id="PTHR30118">
    <property type="entry name" value="HTH-TYPE TRANSCRIPTIONAL REGULATOR LEUO-RELATED"/>
    <property type="match status" value="1"/>
</dbReference>
<evidence type="ECO:0000256" key="3">
    <source>
        <dbReference type="ARBA" id="ARBA00023125"/>
    </source>
</evidence>
<dbReference type="InterPro" id="IPR050389">
    <property type="entry name" value="LysR-type_TF"/>
</dbReference>
<comment type="similarity">
    <text evidence="1">Belongs to the LysR transcriptional regulatory family.</text>
</comment>
<evidence type="ECO:0000313" key="6">
    <source>
        <dbReference type="EMBL" id="GIU45566.1"/>
    </source>
</evidence>
<organism evidence="6 7">
    <name type="scientific">Shewanella sairae</name>
    <dbReference type="NCBI Taxonomy" id="190310"/>
    <lineage>
        <taxon>Bacteria</taxon>
        <taxon>Pseudomonadati</taxon>
        <taxon>Pseudomonadota</taxon>
        <taxon>Gammaproteobacteria</taxon>
        <taxon>Alteromonadales</taxon>
        <taxon>Shewanellaceae</taxon>
        <taxon>Shewanella</taxon>
    </lineage>
</organism>
<keyword evidence="2" id="KW-0805">Transcription regulation</keyword>
<evidence type="ECO:0000313" key="7">
    <source>
        <dbReference type="Proteomes" id="UP000887104"/>
    </source>
</evidence>
<dbReference type="Gene3D" id="3.40.190.10">
    <property type="entry name" value="Periplasmic binding protein-like II"/>
    <property type="match status" value="2"/>
</dbReference>
<dbReference type="PROSITE" id="PS50931">
    <property type="entry name" value="HTH_LYSR"/>
    <property type="match status" value="1"/>
</dbReference>
<dbReference type="RefSeq" id="WP_220780981.1">
    <property type="nucleotide sequence ID" value="NZ_BPEY01000029.1"/>
</dbReference>
<sequence length="316" mass="36130">MNDLNEMKYGTLKIFKLLYEELSILNTAKLLQESQSKVSYELKRLREIFNDPLFIRCKTGLLASERATEIYKKLPETLLSMESLYNITPDFTPSIYQGQVSIAVLEPIAVSLIPILYHRLAIECPHVQLSISVWNENTLDMIRKEKIDIALTVQSLDSDYVKSELICPSLRMLACRYNHPILKSKNEITLIDMCNYPIILQSIPCWNEYGSSLIELACRDKGITPNITAKIAYLPAIVSILKSSNSLCYSSAAGLMAQGDSIKLIKAPRELDTHLNYYSIYSRSRGNTLFNKWLRDVLKSEVIKLRGECSHHWKEK</sequence>
<evidence type="ECO:0000256" key="1">
    <source>
        <dbReference type="ARBA" id="ARBA00009437"/>
    </source>
</evidence>
<dbReference type="Gene3D" id="1.10.10.10">
    <property type="entry name" value="Winged helix-like DNA-binding domain superfamily/Winged helix DNA-binding domain"/>
    <property type="match status" value="1"/>
</dbReference>
<proteinExistence type="inferred from homology"/>
<dbReference type="InterPro" id="IPR036390">
    <property type="entry name" value="WH_DNA-bd_sf"/>
</dbReference>
<dbReference type="Pfam" id="PF03466">
    <property type="entry name" value="LysR_substrate"/>
    <property type="match status" value="1"/>
</dbReference>
<dbReference type="CDD" id="cd05466">
    <property type="entry name" value="PBP2_LTTR_substrate"/>
    <property type="match status" value="1"/>
</dbReference>
<dbReference type="Proteomes" id="UP000887104">
    <property type="component" value="Unassembled WGS sequence"/>
</dbReference>
<evidence type="ECO:0000256" key="4">
    <source>
        <dbReference type="ARBA" id="ARBA00023163"/>
    </source>
</evidence>
<name>A0ABQ4PEL2_9GAMM</name>
<keyword evidence="3" id="KW-0238">DNA-binding</keyword>
<dbReference type="InterPro" id="IPR000847">
    <property type="entry name" value="LysR_HTH_N"/>
</dbReference>
<dbReference type="InterPro" id="IPR036388">
    <property type="entry name" value="WH-like_DNA-bd_sf"/>
</dbReference>
<protein>
    <submittedName>
        <fullName evidence="6">LysR family transcriptional regulator</fullName>
    </submittedName>
</protein>
<gene>
    <name evidence="6" type="ORF">TUM4438_19340</name>
</gene>
<feature type="domain" description="HTH lysR-type" evidence="5">
    <location>
        <begin position="7"/>
        <end position="64"/>
    </location>
</feature>
<keyword evidence="4" id="KW-0804">Transcription</keyword>
<dbReference type="PANTHER" id="PTHR30118:SF7">
    <property type="entry name" value="TRANSCRIPTIONAL REGULATOR LYSR FAMILY"/>
    <property type="match status" value="1"/>
</dbReference>
<accession>A0ABQ4PEL2</accession>
<dbReference type="EMBL" id="BPEY01000029">
    <property type="protein sequence ID" value="GIU45566.1"/>
    <property type="molecule type" value="Genomic_DNA"/>
</dbReference>
<dbReference type="SUPFAM" id="SSF53850">
    <property type="entry name" value="Periplasmic binding protein-like II"/>
    <property type="match status" value="1"/>
</dbReference>
<dbReference type="SUPFAM" id="SSF46785">
    <property type="entry name" value="Winged helix' DNA-binding domain"/>
    <property type="match status" value="1"/>
</dbReference>
<evidence type="ECO:0000256" key="2">
    <source>
        <dbReference type="ARBA" id="ARBA00023015"/>
    </source>
</evidence>
<evidence type="ECO:0000259" key="5">
    <source>
        <dbReference type="PROSITE" id="PS50931"/>
    </source>
</evidence>
<dbReference type="Pfam" id="PF00126">
    <property type="entry name" value="HTH_1"/>
    <property type="match status" value="1"/>
</dbReference>
<keyword evidence="7" id="KW-1185">Reference proteome</keyword>
<comment type="caution">
    <text evidence="6">The sequence shown here is derived from an EMBL/GenBank/DDBJ whole genome shotgun (WGS) entry which is preliminary data.</text>
</comment>